<dbReference type="EMBL" id="JTDE01010432">
    <property type="protein sequence ID" value="KAF7234314.1"/>
    <property type="molecule type" value="Genomic_DNA"/>
</dbReference>
<keyword evidence="2" id="KW-1185">Reference proteome</keyword>
<protein>
    <recommendedName>
        <fullName evidence="3">DUF4806 domain-containing protein</fullName>
    </recommendedName>
</protein>
<reference evidence="1" key="1">
    <citation type="submission" date="2019-07" db="EMBL/GenBank/DDBJ databases">
        <title>Annotation for the trematode Paragonimus miyazaki's.</title>
        <authorList>
            <person name="Choi Y.-J."/>
        </authorList>
    </citation>
    <scope>NUCLEOTIDE SEQUENCE</scope>
    <source>
        <strain evidence="1">Japan</strain>
    </source>
</reference>
<accession>A0A8S9YNZ5</accession>
<evidence type="ECO:0000313" key="2">
    <source>
        <dbReference type="Proteomes" id="UP000822476"/>
    </source>
</evidence>
<comment type="caution">
    <text evidence="1">The sequence shown here is derived from an EMBL/GenBank/DDBJ whole genome shotgun (WGS) entry which is preliminary data.</text>
</comment>
<gene>
    <name evidence="1" type="ORF">EG68_11896</name>
</gene>
<name>A0A8S9YNZ5_9TREM</name>
<dbReference type="Proteomes" id="UP000822476">
    <property type="component" value="Unassembled WGS sequence"/>
</dbReference>
<evidence type="ECO:0008006" key="3">
    <source>
        <dbReference type="Google" id="ProtNLM"/>
    </source>
</evidence>
<organism evidence="1 2">
    <name type="scientific">Paragonimus skrjabini miyazakii</name>
    <dbReference type="NCBI Taxonomy" id="59628"/>
    <lineage>
        <taxon>Eukaryota</taxon>
        <taxon>Metazoa</taxon>
        <taxon>Spiralia</taxon>
        <taxon>Lophotrochozoa</taxon>
        <taxon>Platyhelminthes</taxon>
        <taxon>Trematoda</taxon>
        <taxon>Digenea</taxon>
        <taxon>Plagiorchiida</taxon>
        <taxon>Troglotremata</taxon>
        <taxon>Troglotrematidae</taxon>
        <taxon>Paragonimus</taxon>
    </lineage>
</organism>
<sequence>MLLNAIPLPPVTAIEEVNVMLQTGNSDITYEYIQDSYAEAFKLEQNLRKESSSTQTDATERMTHFGARWFGAVRLTPPEDEQKEWYQVHASGNTHGRSFSVSECAVTIPPEPVLKRMVSTPMTSLNQLTLAQPSPAMSCSGMRAPNNEASWLASNAVTALEKYLIYVEADLNALTDKIQSTQAQTATTSRRMVPVTLRTIYSTSELNLCEQQIEDAQYYEAVLAQLSQTEGTELRDLLRRILSSVSSVSFSKQLKWSGIHEKHQASQLKITKTITMPEKHLYTYGWNSCAEITSPQIRYCSKTDYQHGQ</sequence>
<evidence type="ECO:0000313" key="1">
    <source>
        <dbReference type="EMBL" id="KAF7234314.1"/>
    </source>
</evidence>
<dbReference type="AlphaFoldDB" id="A0A8S9YNZ5"/>
<proteinExistence type="predicted"/>